<proteinExistence type="predicted"/>
<dbReference type="Pfam" id="PF24545">
    <property type="entry name" value="Ig_TPPC8_1st"/>
    <property type="match status" value="1"/>
</dbReference>
<keyword evidence="3" id="KW-1185">Reference proteome</keyword>
<dbReference type="InterPro" id="IPR058541">
    <property type="entry name" value="Ig_TPPC8_1st"/>
</dbReference>
<evidence type="ECO:0000259" key="1">
    <source>
        <dbReference type="Pfam" id="PF24545"/>
    </source>
</evidence>
<dbReference type="Proteomes" id="UP000322225">
    <property type="component" value="Chromosome 2"/>
</dbReference>
<dbReference type="OrthoDB" id="203724at2759"/>
<dbReference type="GeneID" id="43586742"/>
<reference evidence="2" key="1">
    <citation type="submission" date="2017-08" db="EMBL/GenBank/DDBJ databases">
        <authorList>
            <person name="Cuomo C."/>
            <person name="Billmyre B."/>
            <person name="Heitman J."/>
        </authorList>
    </citation>
    <scope>NUCLEOTIDE SEQUENCE</scope>
    <source>
        <strain evidence="2">CBS 12478</strain>
    </source>
</reference>
<sequence>MPSPPLPLVQSLSPRIAILTSEDVVHSCEANGCRGLEELLRPWEGGTERVSILSSTLTPTIHPTFPLRFVSFESVYTNPASSSPNPDIIVDLISSFVGAKKPDDEQHYPLTRSLLLSSRPLASHETFNHPVGILFAVSTATPDPLGTLNKLHAQSTGLAVQSVPWMDGSNVLRFYVVIHDVSSMGEDMAPAHELLANVKKAYGPHSTLLVINSQIERRIPPDSPDVSTHPTIPLPRPFTPDIVNPSALSQVYASALSSLTLSPMAAASASLGEKAVSDTPSTPTKPARRKLYGAKLTAEDTQRLAALVRELVVQSLVPWMEARVREWNEVYHSHRRGITGRLFGAGRKFFGSRPNSPAPGSTPTGYNAVKGYYPITAVEALSRRLADFAFMLRDYRFAGNVYDSLRRDFAQDRAMRYAAAATEMYGLCLLLSHNFFLPSSPPTLIPTPFTNLQHTEITSWLEQAVVAYHQRGPASQIQLDALRITVLYYEAWKAIGEWRGVGAALVKSAGEADEVPSAVLIEEAAAADVKGGKSAKGRRRRAFHLVLAARRYETAGLKTFSRRCLERASQIYRASPWTAAQDRIEYSLGRQAYTIGESDVAVEHFLRLLRREDTGVPGSQAGPLEDMALAYEQLAAHPEQLAASAERLQLPNPVFDVKSTRVVASSSGSGSSTSRDRWSVLEAQALSSWDRKGKKPMTLLPDEKKTVVGIDEPFTVELVATNPLNAPLTLTNLTVSFDPTDEVEVETIADLYLEPYETRWVSLSVTARKPTTLRLSKASFMFHRFFPCDQSLEKKGKRLQATKAQRLKPTYAEDTSLTIAVLPARARVEAELIGVPDVVYEGEAVEAELKIRNAGKVGVEDLRVIWSEYGMVRRKRVESDDTEHNDTSTSIPSLIDTNTSTILHAENVTEDETISIPIIFSGLRKGQTDLLGLITFSPRGDETAITEAVMVEHHVKVLPLTSLKASFKPLGGETPNYLVALEVTNTSSRTLQVDGIHGVSAAWTVNSPSELSDTPLLPNQTIRTILAVKQDKPATARLDLAQKNVISALGRLIQGQPPEEVSADLASTISLVGQPLLSSGKASYVTSRRADRLSRLGQSFPTIPTEALSRIFPLLEPLDLDIVVSYSLPSSSRKGFATLHSLRPAPEFSLVEGLRREVEAAIASGSKTTRTMYEETGRLRRVLMDSVLEGVMAREVDPMVVRLKVGESKRGAVEHDFANGACKIPIVFELQNRSPYLPTRFILKLPIPSTSTQNQEPSSVAQPHFIGNLSHRGTIVSGGIEQIHTEIWVHEASLVNLEGWELTVETGEADQEEWKARMNWSRRGGEKIVQVRQV</sequence>
<evidence type="ECO:0000313" key="3">
    <source>
        <dbReference type="Proteomes" id="UP000322225"/>
    </source>
</evidence>
<dbReference type="EMBL" id="CP144052">
    <property type="protein sequence ID" value="WWD16547.1"/>
    <property type="molecule type" value="Genomic_DNA"/>
</dbReference>
<dbReference type="Pfam" id="PF12739">
    <property type="entry name" value="TRAPPC-Trs85"/>
    <property type="match status" value="1"/>
</dbReference>
<dbReference type="InterPro" id="IPR024420">
    <property type="entry name" value="TRAPP_III_complex_Trs85"/>
</dbReference>
<gene>
    <name evidence="2" type="ORF">CI109_100974</name>
</gene>
<dbReference type="PANTHER" id="PTHR12975:SF6">
    <property type="entry name" value="TRAFFICKING PROTEIN PARTICLE COMPLEX SUBUNIT 8"/>
    <property type="match status" value="1"/>
</dbReference>
<dbReference type="PANTHER" id="PTHR12975">
    <property type="entry name" value="TRANSPORT PROTEIN TRAPP"/>
    <property type="match status" value="1"/>
</dbReference>
<feature type="domain" description="TPPC8 first Ig-like" evidence="1">
    <location>
        <begin position="702"/>
        <end position="837"/>
    </location>
</feature>
<dbReference type="KEGG" id="ksn:43586742"/>
<organism evidence="2 3">
    <name type="scientific">Kwoniella shandongensis</name>
    <dbReference type="NCBI Taxonomy" id="1734106"/>
    <lineage>
        <taxon>Eukaryota</taxon>
        <taxon>Fungi</taxon>
        <taxon>Dikarya</taxon>
        <taxon>Basidiomycota</taxon>
        <taxon>Agaricomycotina</taxon>
        <taxon>Tremellomycetes</taxon>
        <taxon>Tremellales</taxon>
        <taxon>Cryptococcaceae</taxon>
        <taxon>Kwoniella</taxon>
    </lineage>
</organism>
<dbReference type="GO" id="GO:1990072">
    <property type="term" value="C:TRAPPIII protein complex"/>
    <property type="evidence" value="ECO:0007669"/>
    <property type="project" value="TreeGrafter"/>
</dbReference>
<evidence type="ECO:0000313" key="2">
    <source>
        <dbReference type="EMBL" id="WWD16547.1"/>
    </source>
</evidence>
<reference evidence="2" key="2">
    <citation type="submission" date="2024-01" db="EMBL/GenBank/DDBJ databases">
        <title>Comparative genomics of Cryptococcus and Kwoniella reveals pathogenesis evolution and contrasting modes of karyotype evolution via chromosome fusion or intercentromeric recombination.</title>
        <authorList>
            <person name="Coelho M.A."/>
            <person name="David-Palma M."/>
            <person name="Shea T."/>
            <person name="Bowers K."/>
            <person name="McGinley-Smith S."/>
            <person name="Mohammad A.W."/>
            <person name="Gnirke A."/>
            <person name="Yurkov A.M."/>
            <person name="Nowrousian M."/>
            <person name="Sun S."/>
            <person name="Cuomo C.A."/>
            <person name="Heitman J."/>
        </authorList>
    </citation>
    <scope>NUCLEOTIDE SEQUENCE</scope>
    <source>
        <strain evidence="2">CBS 12478</strain>
    </source>
</reference>
<accession>A0A5M6CA13</accession>
<name>A0A5M6CA13_9TREE</name>
<dbReference type="RefSeq" id="XP_031862967.1">
    <property type="nucleotide sequence ID" value="XM_032002628.1"/>
</dbReference>
<protein>
    <recommendedName>
        <fullName evidence="1">TPPC8 first Ig-like domain-containing protein</fullName>
    </recommendedName>
</protein>